<evidence type="ECO:0000313" key="2">
    <source>
        <dbReference type="Proteomes" id="UP001597262"/>
    </source>
</evidence>
<evidence type="ECO:0000313" key="1">
    <source>
        <dbReference type="EMBL" id="MFD1175164.1"/>
    </source>
</evidence>
<proteinExistence type="predicted"/>
<name>A0ABW3RRZ2_9BACL</name>
<dbReference type="RefSeq" id="WP_379316214.1">
    <property type="nucleotide sequence ID" value="NZ_JBHTLM010000001.1"/>
</dbReference>
<comment type="caution">
    <text evidence="1">The sequence shown here is derived from an EMBL/GenBank/DDBJ whole genome shotgun (WGS) entry which is preliminary data.</text>
</comment>
<dbReference type="EMBL" id="JBHTLM010000001">
    <property type="protein sequence ID" value="MFD1175164.1"/>
    <property type="molecule type" value="Genomic_DNA"/>
</dbReference>
<dbReference type="InterPro" id="IPR025906">
    <property type="entry name" value="YjfB_motility"/>
</dbReference>
<keyword evidence="2" id="KW-1185">Reference proteome</keyword>
<accession>A0ABW3RRZ2</accession>
<protein>
    <submittedName>
        <fullName evidence="1">YjfB family protein</fullName>
    </submittedName>
</protein>
<gene>
    <name evidence="1" type="ORF">ACFQ3W_02410</name>
</gene>
<dbReference type="Proteomes" id="UP001597262">
    <property type="component" value="Unassembled WGS sequence"/>
</dbReference>
<reference evidence="2" key="1">
    <citation type="journal article" date="2019" name="Int. J. Syst. Evol. Microbiol.">
        <title>The Global Catalogue of Microorganisms (GCM) 10K type strain sequencing project: providing services to taxonomists for standard genome sequencing and annotation.</title>
        <authorList>
            <consortium name="The Broad Institute Genomics Platform"/>
            <consortium name="The Broad Institute Genome Sequencing Center for Infectious Disease"/>
            <person name="Wu L."/>
            <person name="Ma J."/>
        </authorList>
    </citation>
    <scope>NUCLEOTIDE SEQUENCE [LARGE SCALE GENOMIC DNA]</scope>
    <source>
        <strain evidence="2">CCUG 59189</strain>
    </source>
</reference>
<dbReference type="Pfam" id="PF14070">
    <property type="entry name" value="YjfB_motility"/>
    <property type="match status" value="1"/>
</dbReference>
<organism evidence="1 2">
    <name type="scientific">Paenibacillus puldeungensis</name>
    <dbReference type="NCBI Taxonomy" id="696536"/>
    <lineage>
        <taxon>Bacteria</taxon>
        <taxon>Bacillati</taxon>
        <taxon>Bacillota</taxon>
        <taxon>Bacilli</taxon>
        <taxon>Bacillales</taxon>
        <taxon>Paenibacillaceae</taxon>
        <taxon>Paenibacillus</taxon>
    </lineage>
</organism>
<sequence length="59" mass="6211">MDIAAASTSMSQAALSQAVGIQVLSMAKNQAETQGQNLVQMVEKSSVHPNLGKNLDIRV</sequence>